<proteinExistence type="predicted"/>
<dbReference type="AlphaFoldDB" id="A0A4S4LV69"/>
<feature type="non-terminal residue" evidence="2">
    <location>
        <position position="126"/>
    </location>
</feature>
<sequence>MWVSQGKPRRDQRASAEQRPAPARTHKSSKADAELNAVEPTETSVMLPLDIAPYMHVQLEASRSPAWKPDAQTPTHPHRCSRSSLPLPLLPATIYERSDPQPRIWNSVHALATRRQRRNTEEQKTL</sequence>
<evidence type="ECO:0000256" key="1">
    <source>
        <dbReference type="SAM" id="MobiDB-lite"/>
    </source>
</evidence>
<keyword evidence="3" id="KW-1185">Reference proteome</keyword>
<organism evidence="2 3">
    <name type="scientific">Bondarzewia mesenterica</name>
    <dbReference type="NCBI Taxonomy" id="1095465"/>
    <lineage>
        <taxon>Eukaryota</taxon>
        <taxon>Fungi</taxon>
        <taxon>Dikarya</taxon>
        <taxon>Basidiomycota</taxon>
        <taxon>Agaricomycotina</taxon>
        <taxon>Agaricomycetes</taxon>
        <taxon>Russulales</taxon>
        <taxon>Bondarzewiaceae</taxon>
        <taxon>Bondarzewia</taxon>
    </lineage>
</organism>
<dbReference type="Proteomes" id="UP000310158">
    <property type="component" value="Unassembled WGS sequence"/>
</dbReference>
<reference evidence="2 3" key="1">
    <citation type="submission" date="2019-02" db="EMBL/GenBank/DDBJ databases">
        <title>Genome sequencing of the rare red list fungi Bondarzewia mesenterica.</title>
        <authorList>
            <person name="Buettner E."/>
            <person name="Kellner H."/>
        </authorList>
    </citation>
    <scope>NUCLEOTIDE SEQUENCE [LARGE SCALE GENOMIC DNA]</scope>
    <source>
        <strain evidence="2 3">DSM 108281</strain>
    </source>
</reference>
<protein>
    <submittedName>
        <fullName evidence="2">Uncharacterized protein</fullName>
    </submittedName>
</protein>
<feature type="region of interest" description="Disordered" evidence="1">
    <location>
        <begin position="1"/>
        <end position="39"/>
    </location>
</feature>
<gene>
    <name evidence="2" type="ORF">EW146_g4192</name>
</gene>
<evidence type="ECO:0000313" key="3">
    <source>
        <dbReference type="Proteomes" id="UP000310158"/>
    </source>
</evidence>
<name>A0A4S4LV69_9AGAM</name>
<accession>A0A4S4LV69</accession>
<evidence type="ECO:0000313" key="2">
    <source>
        <dbReference type="EMBL" id="THH16436.1"/>
    </source>
</evidence>
<feature type="region of interest" description="Disordered" evidence="1">
    <location>
        <begin position="62"/>
        <end position="85"/>
    </location>
</feature>
<comment type="caution">
    <text evidence="2">The sequence shown here is derived from an EMBL/GenBank/DDBJ whole genome shotgun (WGS) entry which is preliminary data.</text>
</comment>
<dbReference type="EMBL" id="SGPL01000157">
    <property type="protein sequence ID" value="THH16436.1"/>
    <property type="molecule type" value="Genomic_DNA"/>
</dbReference>